<keyword evidence="2" id="KW-1185">Reference proteome</keyword>
<reference evidence="2" key="2">
    <citation type="submission" date="2015-01" db="EMBL/GenBank/DDBJ databases">
        <title>Evolutionary Origins and Diversification of the Mycorrhizal Mutualists.</title>
        <authorList>
            <consortium name="DOE Joint Genome Institute"/>
            <consortium name="Mycorrhizal Genomics Consortium"/>
            <person name="Kohler A."/>
            <person name="Kuo A."/>
            <person name="Nagy L.G."/>
            <person name="Floudas D."/>
            <person name="Copeland A."/>
            <person name="Barry K.W."/>
            <person name="Cichocki N."/>
            <person name="Veneault-Fourrey C."/>
            <person name="LaButti K."/>
            <person name="Lindquist E.A."/>
            <person name="Lipzen A."/>
            <person name="Lundell T."/>
            <person name="Morin E."/>
            <person name="Murat C."/>
            <person name="Riley R."/>
            <person name="Ohm R."/>
            <person name="Sun H."/>
            <person name="Tunlid A."/>
            <person name="Henrissat B."/>
            <person name="Grigoriev I.V."/>
            <person name="Hibbett D.S."/>
            <person name="Martin F."/>
        </authorList>
    </citation>
    <scope>NUCLEOTIDE SEQUENCE [LARGE SCALE GENOMIC DNA]</scope>
    <source>
        <strain evidence="2">F 1598</strain>
    </source>
</reference>
<dbReference type="AlphaFoldDB" id="A0A0C3F8U5"/>
<dbReference type="HOGENOM" id="CLU_1518454_0_0_1"/>
<dbReference type="Proteomes" id="UP000054166">
    <property type="component" value="Unassembled WGS sequence"/>
</dbReference>
<evidence type="ECO:0000313" key="2">
    <source>
        <dbReference type="Proteomes" id="UP000054166"/>
    </source>
</evidence>
<protein>
    <submittedName>
        <fullName evidence="1">Uncharacterized protein</fullName>
    </submittedName>
</protein>
<sequence>MPDNPYCQICKSQYNSPRYHKRICTQSKVEVSYPAAHSVDPGQMTKHIILHGQTGERIFSCLWCNFDHKNSQDMQLPTPSFAALNAECDSPPWFSFQPIASPDTICSQTNQIPDLIFPDDDQPVPPNPSLLLTLQTPPLSQARNDRLPAHLQKLTCSLSELAQSNRKRVATGLGPDP</sequence>
<reference evidence="1 2" key="1">
    <citation type="submission" date="2014-04" db="EMBL/GenBank/DDBJ databases">
        <authorList>
            <consortium name="DOE Joint Genome Institute"/>
            <person name="Kuo A."/>
            <person name="Tarkka M."/>
            <person name="Buscot F."/>
            <person name="Kohler A."/>
            <person name="Nagy L.G."/>
            <person name="Floudas D."/>
            <person name="Copeland A."/>
            <person name="Barry K.W."/>
            <person name="Cichocki N."/>
            <person name="Veneault-Fourrey C."/>
            <person name="LaButti K."/>
            <person name="Lindquist E.A."/>
            <person name="Lipzen A."/>
            <person name="Lundell T."/>
            <person name="Morin E."/>
            <person name="Murat C."/>
            <person name="Sun H."/>
            <person name="Tunlid A."/>
            <person name="Henrissat B."/>
            <person name="Grigoriev I.V."/>
            <person name="Hibbett D.S."/>
            <person name="Martin F."/>
            <person name="Nordberg H.P."/>
            <person name="Cantor M.N."/>
            <person name="Hua S.X."/>
        </authorList>
    </citation>
    <scope>NUCLEOTIDE SEQUENCE [LARGE SCALE GENOMIC DNA]</scope>
    <source>
        <strain evidence="1 2">F 1598</strain>
    </source>
</reference>
<accession>A0A0C3F8U5</accession>
<dbReference type="EMBL" id="KN833038">
    <property type="protein sequence ID" value="KIM76111.1"/>
    <property type="molecule type" value="Genomic_DNA"/>
</dbReference>
<proteinExistence type="predicted"/>
<dbReference type="InParanoid" id="A0A0C3F8U5"/>
<gene>
    <name evidence="1" type="ORF">PILCRDRAFT_91751</name>
</gene>
<organism evidence="1 2">
    <name type="scientific">Piloderma croceum (strain F 1598)</name>
    <dbReference type="NCBI Taxonomy" id="765440"/>
    <lineage>
        <taxon>Eukaryota</taxon>
        <taxon>Fungi</taxon>
        <taxon>Dikarya</taxon>
        <taxon>Basidiomycota</taxon>
        <taxon>Agaricomycotina</taxon>
        <taxon>Agaricomycetes</taxon>
        <taxon>Agaricomycetidae</taxon>
        <taxon>Atheliales</taxon>
        <taxon>Atheliaceae</taxon>
        <taxon>Piloderma</taxon>
    </lineage>
</organism>
<evidence type="ECO:0000313" key="1">
    <source>
        <dbReference type="EMBL" id="KIM76111.1"/>
    </source>
</evidence>
<name>A0A0C3F8U5_PILCF</name>